<dbReference type="AlphaFoldDB" id="A0AAW2EER1"/>
<dbReference type="EMBL" id="JADYXP020000024">
    <property type="protein sequence ID" value="KAL0101420.1"/>
    <property type="molecule type" value="Genomic_DNA"/>
</dbReference>
<name>A0AAW2EER1_9HYME</name>
<comment type="caution">
    <text evidence="1">The sequence shown here is derived from an EMBL/GenBank/DDBJ whole genome shotgun (WGS) entry which is preliminary data.</text>
</comment>
<dbReference type="Proteomes" id="UP001430953">
    <property type="component" value="Unassembled WGS sequence"/>
</dbReference>
<protein>
    <submittedName>
        <fullName evidence="1">Uncharacterized protein</fullName>
    </submittedName>
</protein>
<evidence type="ECO:0000313" key="2">
    <source>
        <dbReference type="Proteomes" id="UP001430953"/>
    </source>
</evidence>
<proteinExistence type="predicted"/>
<gene>
    <name evidence="1" type="ORF">PUN28_018921</name>
</gene>
<evidence type="ECO:0000313" key="1">
    <source>
        <dbReference type="EMBL" id="KAL0101420.1"/>
    </source>
</evidence>
<reference evidence="1 2" key="1">
    <citation type="submission" date="2023-03" db="EMBL/GenBank/DDBJ databases">
        <title>High recombination rates correlate with genetic variation in Cardiocondyla obscurior ants.</title>
        <authorList>
            <person name="Errbii M."/>
        </authorList>
    </citation>
    <scope>NUCLEOTIDE SEQUENCE [LARGE SCALE GENOMIC DNA]</scope>
    <source>
        <strain evidence="1">Alpha-2009</strain>
        <tissue evidence="1">Whole body</tissue>
    </source>
</reference>
<keyword evidence="2" id="KW-1185">Reference proteome</keyword>
<sequence length="69" mass="7997">MNLCYYFFDGGVYIESLKIRPAFIRNSTYSPPQSRGLLNIHSSESASLRPKRLTAEFFEFSLKLAFVDR</sequence>
<accession>A0AAW2EER1</accession>
<organism evidence="1 2">
    <name type="scientific">Cardiocondyla obscurior</name>
    <dbReference type="NCBI Taxonomy" id="286306"/>
    <lineage>
        <taxon>Eukaryota</taxon>
        <taxon>Metazoa</taxon>
        <taxon>Ecdysozoa</taxon>
        <taxon>Arthropoda</taxon>
        <taxon>Hexapoda</taxon>
        <taxon>Insecta</taxon>
        <taxon>Pterygota</taxon>
        <taxon>Neoptera</taxon>
        <taxon>Endopterygota</taxon>
        <taxon>Hymenoptera</taxon>
        <taxon>Apocrita</taxon>
        <taxon>Aculeata</taxon>
        <taxon>Formicoidea</taxon>
        <taxon>Formicidae</taxon>
        <taxon>Myrmicinae</taxon>
        <taxon>Cardiocondyla</taxon>
    </lineage>
</organism>